<comment type="caution">
    <text evidence="1">The sequence shown here is derived from an EMBL/GenBank/DDBJ whole genome shotgun (WGS) entry which is preliminary data.</text>
</comment>
<dbReference type="InterPro" id="IPR015018">
    <property type="entry name" value="DUF1905"/>
</dbReference>
<name>A0ABW8XTP1_9FLAO</name>
<gene>
    <name evidence="1" type="ORF">ABS764_10425</name>
</gene>
<sequence length="155" mass="17523">MEKPLVNKEYLLEKFPGKGGWTYAVIPEIAQDKRAPFGWVSVCGSIDNYELKNYKLMPMGNGKLFLPLKAAVRKKIKKEAGDYVKVILHKDNSAIEIPDELALCLKDEPGAYEIFTNLTQGTQKAYIDWIYAAKKDQTKVDRIANTITQIIKGEN</sequence>
<proteinExistence type="predicted"/>
<dbReference type="SUPFAM" id="SSF141694">
    <property type="entry name" value="AF2212/PG0164-like"/>
    <property type="match status" value="1"/>
</dbReference>
<accession>A0ABW8XTP1</accession>
<evidence type="ECO:0000313" key="1">
    <source>
        <dbReference type="EMBL" id="MFL9831261.1"/>
    </source>
</evidence>
<organism evidence="1 2">
    <name type="scientific">Flavobacterium plantiphilum</name>
    <dbReference type="NCBI Taxonomy" id="3163297"/>
    <lineage>
        <taxon>Bacteria</taxon>
        <taxon>Pseudomonadati</taxon>
        <taxon>Bacteroidota</taxon>
        <taxon>Flavobacteriia</taxon>
        <taxon>Flavobacteriales</taxon>
        <taxon>Flavobacteriaceae</taxon>
        <taxon>Flavobacterium</taxon>
    </lineage>
</organism>
<keyword evidence="2" id="KW-1185">Reference proteome</keyword>
<dbReference type="Proteomes" id="UP001629260">
    <property type="component" value="Unassembled WGS sequence"/>
</dbReference>
<dbReference type="Pfam" id="PF13376">
    <property type="entry name" value="OmdA"/>
    <property type="match status" value="1"/>
</dbReference>
<dbReference type="InterPro" id="IPR037079">
    <property type="entry name" value="AF2212/PG0164-like_sf"/>
</dbReference>
<protein>
    <submittedName>
        <fullName evidence="1">YdeI/OmpD-associated family protein</fullName>
    </submittedName>
</protein>
<dbReference type="EMBL" id="JBELQA010000005">
    <property type="protein sequence ID" value="MFL9831261.1"/>
    <property type="molecule type" value="Genomic_DNA"/>
</dbReference>
<dbReference type="RefSeq" id="WP_408081734.1">
    <property type="nucleotide sequence ID" value="NZ_JBELQA010000005.1"/>
</dbReference>
<evidence type="ECO:0000313" key="2">
    <source>
        <dbReference type="Proteomes" id="UP001629260"/>
    </source>
</evidence>
<dbReference type="Pfam" id="PF08922">
    <property type="entry name" value="DUF1905"/>
    <property type="match status" value="1"/>
</dbReference>
<dbReference type="Gene3D" id="2.40.30.100">
    <property type="entry name" value="AF2212/PG0164-like"/>
    <property type="match status" value="1"/>
</dbReference>
<reference evidence="1 2" key="1">
    <citation type="submission" date="2024-06" db="EMBL/GenBank/DDBJ databases">
        <authorList>
            <person name="Kaempfer P."/>
            <person name="Viver T."/>
        </authorList>
    </citation>
    <scope>NUCLEOTIDE SEQUENCE [LARGE SCALE GENOMIC DNA]</scope>
    <source>
        <strain evidence="1 2">ST-87</strain>
    </source>
</reference>